<evidence type="ECO:0000259" key="17">
    <source>
        <dbReference type="PROSITE" id="PS50885"/>
    </source>
</evidence>
<dbReference type="InterPro" id="IPR050980">
    <property type="entry name" value="2C_sensor_his_kinase"/>
</dbReference>
<dbReference type="PANTHER" id="PTHR44936">
    <property type="entry name" value="SENSOR PROTEIN CREC"/>
    <property type="match status" value="1"/>
</dbReference>
<feature type="transmembrane region" description="Helical" evidence="15">
    <location>
        <begin position="205"/>
        <end position="226"/>
    </location>
</feature>
<dbReference type="InterPro" id="IPR003660">
    <property type="entry name" value="HAMP_dom"/>
</dbReference>
<evidence type="ECO:0000256" key="4">
    <source>
        <dbReference type="ARBA" id="ARBA00022475"/>
    </source>
</evidence>
<dbReference type="InterPro" id="IPR036097">
    <property type="entry name" value="HisK_dim/P_sf"/>
</dbReference>
<dbReference type="SUPFAM" id="SSF55874">
    <property type="entry name" value="ATPase domain of HSP90 chaperone/DNA topoisomerase II/histidine kinase"/>
    <property type="match status" value="1"/>
</dbReference>
<gene>
    <name evidence="18" type="ORF">SAMN05216214_106146</name>
</gene>
<dbReference type="PANTHER" id="PTHR44936:SF5">
    <property type="entry name" value="SENSOR HISTIDINE KINASE ENVZ"/>
    <property type="match status" value="1"/>
</dbReference>
<dbReference type="Proteomes" id="UP000185766">
    <property type="component" value="Unassembled WGS sequence"/>
</dbReference>
<feature type="domain" description="Histidine kinase" evidence="16">
    <location>
        <begin position="284"/>
        <end position="478"/>
    </location>
</feature>
<keyword evidence="10 18" id="KW-0418">Kinase</keyword>
<feature type="domain" description="HAMP" evidence="17">
    <location>
        <begin position="224"/>
        <end position="276"/>
    </location>
</feature>
<dbReference type="PRINTS" id="PR00344">
    <property type="entry name" value="BCTRLSENSOR"/>
</dbReference>
<sequence length="478" mass="54191">MRPVERYLPDSLWGRMALVLLGSILLAELVLTGLWRSQAAERDERLLREGTESLALSLASTARFFTSLPSEYRHLTLNQLRSMGGTRFFVSLNREFLAMDDLKGLERRALVQDTVLATLRQQLGSEPKIHVNFTSQDDLRILNPTTRLRDLPPSWVEYSLTLEPLDPPILVVQIRLQDDEWLYLAAAMPMPLWPLETPYLPPREWMLLALLTVLLLLTSIALARSLTRPLKQLARHARRLGQEIEQPPLNEDGPREIREAARALNAMQRQVQRYIRDRAQTFSSISHDLKTPITRLRLRAELIDDDSQRNALLRNLDELELLVKGALQCMKDTDIHENTEAVDISALLQNIQVELPEPHRLSLRCLAQGVYPGKPFALKRCLTNLIDNGIKYGEHVHITLLEGQTGLHLSLRDEGPGIPHTYRDQVFEPYFRLPASRNKPGDGLGLGIARQIIHAHGGTLSLSNYSGGGLLIQIELPR</sequence>
<evidence type="ECO:0000256" key="13">
    <source>
        <dbReference type="ARBA" id="ARBA00023012"/>
    </source>
</evidence>
<evidence type="ECO:0000256" key="14">
    <source>
        <dbReference type="ARBA" id="ARBA00023136"/>
    </source>
</evidence>
<keyword evidence="12 15" id="KW-1133">Transmembrane helix</keyword>
<dbReference type="RefSeq" id="WP_235821617.1">
    <property type="nucleotide sequence ID" value="NZ_FOAS01000006.1"/>
</dbReference>
<evidence type="ECO:0000256" key="3">
    <source>
        <dbReference type="ARBA" id="ARBA00012438"/>
    </source>
</evidence>
<dbReference type="GO" id="GO:0000155">
    <property type="term" value="F:phosphorelay sensor kinase activity"/>
    <property type="evidence" value="ECO:0007669"/>
    <property type="project" value="InterPro"/>
</dbReference>
<keyword evidence="7" id="KW-0808">Transferase</keyword>
<evidence type="ECO:0000313" key="19">
    <source>
        <dbReference type="Proteomes" id="UP000185766"/>
    </source>
</evidence>
<reference evidence="18 19" key="1">
    <citation type="submission" date="2016-10" db="EMBL/GenBank/DDBJ databases">
        <authorList>
            <person name="de Groot N.N."/>
        </authorList>
    </citation>
    <scope>NUCLEOTIDE SEQUENCE [LARGE SCALE GENOMIC DNA]</scope>
    <source>
        <strain evidence="18 19">JCM 19513</strain>
    </source>
</reference>
<evidence type="ECO:0000256" key="10">
    <source>
        <dbReference type="ARBA" id="ARBA00022777"/>
    </source>
</evidence>
<dbReference type="SUPFAM" id="SSF47384">
    <property type="entry name" value="Homodimeric domain of signal transducing histidine kinase"/>
    <property type="match status" value="1"/>
</dbReference>
<keyword evidence="19" id="KW-1185">Reference proteome</keyword>
<evidence type="ECO:0000256" key="7">
    <source>
        <dbReference type="ARBA" id="ARBA00022679"/>
    </source>
</evidence>
<keyword evidence="9" id="KW-0547">Nucleotide-binding</keyword>
<dbReference type="InterPro" id="IPR003661">
    <property type="entry name" value="HisK_dim/P_dom"/>
</dbReference>
<dbReference type="Pfam" id="PF00512">
    <property type="entry name" value="HisKA"/>
    <property type="match status" value="1"/>
</dbReference>
<dbReference type="PROSITE" id="PS50109">
    <property type="entry name" value="HIS_KIN"/>
    <property type="match status" value="1"/>
</dbReference>
<protein>
    <recommendedName>
        <fullName evidence="3">histidine kinase</fullName>
        <ecNumber evidence="3">2.7.13.3</ecNumber>
    </recommendedName>
</protein>
<feature type="transmembrane region" description="Helical" evidence="15">
    <location>
        <begin position="12"/>
        <end position="35"/>
    </location>
</feature>
<dbReference type="CDD" id="cd00075">
    <property type="entry name" value="HATPase"/>
    <property type="match status" value="1"/>
</dbReference>
<dbReference type="InterPro" id="IPR003594">
    <property type="entry name" value="HATPase_dom"/>
</dbReference>
<proteinExistence type="predicted"/>
<keyword evidence="4" id="KW-1003">Cell membrane</keyword>
<dbReference type="GO" id="GO:0005524">
    <property type="term" value="F:ATP binding"/>
    <property type="evidence" value="ECO:0007669"/>
    <property type="project" value="UniProtKB-KW"/>
</dbReference>
<keyword evidence="5" id="KW-0997">Cell inner membrane</keyword>
<dbReference type="PROSITE" id="PS50885">
    <property type="entry name" value="HAMP"/>
    <property type="match status" value="1"/>
</dbReference>
<evidence type="ECO:0000256" key="15">
    <source>
        <dbReference type="SAM" id="Phobius"/>
    </source>
</evidence>
<keyword evidence="11" id="KW-0067">ATP-binding</keyword>
<evidence type="ECO:0000256" key="2">
    <source>
        <dbReference type="ARBA" id="ARBA00004429"/>
    </source>
</evidence>
<comment type="catalytic activity">
    <reaction evidence="1">
        <text>ATP + protein L-histidine = ADP + protein N-phospho-L-histidine.</text>
        <dbReference type="EC" id="2.7.13.3"/>
    </reaction>
</comment>
<dbReference type="InterPro" id="IPR004358">
    <property type="entry name" value="Sig_transdc_His_kin-like_C"/>
</dbReference>
<dbReference type="SMART" id="SM00388">
    <property type="entry name" value="HisKA"/>
    <property type="match status" value="1"/>
</dbReference>
<dbReference type="Pfam" id="PF02518">
    <property type="entry name" value="HATPase_c"/>
    <property type="match status" value="1"/>
</dbReference>
<evidence type="ECO:0000256" key="6">
    <source>
        <dbReference type="ARBA" id="ARBA00022553"/>
    </source>
</evidence>
<dbReference type="Gene3D" id="1.10.287.130">
    <property type="match status" value="1"/>
</dbReference>
<dbReference type="GO" id="GO:0005886">
    <property type="term" value="C:plasma membrane"/>
    <property type="evidence" value="ECO:0007669"/>
    <property type="project" value="UniProtKB-SubCell"/>
</dbReference>
<dbReference type="CDD" id="cd06225">
    <property type="entry name" value="HAMP"/>
    <property type="match status" value="1"/>
</dbReference>
<dbReference type="Pfam" id="PF00672">
    <property type="entry name" value="HAMP"/>
    <property type="match status" value="1"/>
</dbReference>
<dbReference type="CDD" id="cd00082">
    <property type="entry name" value="HisKA"/>
    <property type="match status" value="1"/>
</dbReference>
<dbReference type="EC" id="2.7.13.3" evidence="3"/>
<evidence type="ECO:0000256" key="1">
    <source>
        <dbReference type="ARBA" id="ARBA00000085"/>
    </source>
</evidence>
<dbReference type="SMART" id="SM00304">
    <property type="entry name" value="HAMP"/>
    <property type="match status" value="1"/>
</dbReference>
<evidence type="ECO:0000256" key="12">
    <source>
        <dbReference type="ARBA" id="ARBA00022989"/>
    </source>
</evidence>
<evidence type="ECO:0000313" key="18">
    <source>
        <dbReference type="EMBL" id="SEK92686.1"/>
    </source>
</evidence>
<keyword evidence="14 15" id="KW-0472">Membrane</keyword>
<dbReference type="SMART" id="SM00387">
    <property type="entry name" value="HATPase_c"/>
    <property type="match status" value="1"/>
</dbReference>
<evidence type="ECO:0000256" key="9">
    <source>
        <dbReference type="ARBA" id="ARBA00022741"/>
    </source>
</evidence>
<keyword evidence="13" id="KW-0902">Two-component regulatory system</keyword>
<name>A0A1H7L1V7_9GAMM</name>
<evidence type="ECO:0000256" key="11">
    <source>
        <dbReference type="ARBA" id="ARBA00022840"/>
    </source>
</evidence>
<keyword evidence="6" id="KW-0597">Phosphoprotein</keyword>
<dbReference type="InterPro" id="IPR036890">
    <property type="entry name" value="HATPase_C_sf"/>
</dbReference>
<evidence type="ECO:0000256" key="5">
    <source>
        <dbReference type="ARBA" id="ARBA00022519"/>
    </source>
</evidence>
<accession>A0A1H7L1V7</accession>
<organism evidence="18 19">
    <name type="scientific">Atopomonas hussainii</name>
    <dbReference type="NCBI Taxonomy" id="1429083"/>
    <lineage>
        <taxon>Bacteria</taxon>
        <taxon>Pseudomonadati</taxon>
        <taxon>Pseudomonadota</taxon>
        <taxon>Gammaproteobacteria</taxon>
        <taxon>Pseudomonadales</taxon>
        <taxon>Pseudomonadaceae</taxon>
        <taxon>Atopomonas</taxon>
    </lineage>
</organism>
<dbReference type="STRING" id="1429083.GCA_001885685_01075"/>
<dbReference type="EMBL" id="FOAS01000006">
    <property type="protein sequence ID" value="SEK92686.1"/>
    <property type="molecule type" value="Genomic_DNA"/>
</dbReference>
<evidence type="ECO:0000256" key="8">
    <source>
        <dbReference type="ARBA" id="ARBA00022692"/>
    </source>
</evidence>
<keyword evidence="8 15" id="KW-0812">Transmembrane</keyword>
<dbReference type="AlphaFoldDB" id="A0A1H7L1V7"/>
<comment type="subcellular location">
    <subcellularLocation>
        <location evidence="2">Cell inner membrane</location>
        <topology evidence="2">Multi-pass membrane protein</topology>
    </subcellularLocation>
</comment>
<dbReference type="Gene3D" id="3.30.565.10">
    <property type="entry name" value="Histidine kinase-like ATPase, C-terminal domain"/>
    <property type="match status" value="1"/>
</dbReference>
<evidence type="ECO:0000259" key="16">
    <source>
        <dbReference type="PROSITE" id="PS50109"/>
    </source>
</evidence>
<dbReference type="InterPro" id="IPR005467">
    <property type="entry name" value="His_kinase_dom"/>
</dbReference>